<dbReference type="RefSeq" id="WP_185663103.1">
    <property type="nucleotide sequence ID" value="NZ_JACLAW010000003.1"/>
</dbReference>
<name>A0A7X1KL06_9SPHN</name>
<keyword evidence="1" id="KW-0732">Signal</keyword>
<comment type="caution">
    <text evidence="2">The sequence shown here is derived from an EMBL/GenBank/DDBJ whole genome shotgun (WGS) entry which is preliminary data.</text>
</comment>
<dbReference type="EMBL" id="JACLAW010000003">
    <property type="protein sequence ID" value="MBC2664843.1"/>
    <property type="molecule type" value="Genomic_DNA"/>
</dbReference>
<keyword evidence="3" id="KW-1185">Reference proteome</keyword>
<feature type="chain" id="PRO_5030904626" description="Elongation factor P" evidence="1">
    <location>
        <begin position="20"/>
        <end position="120"/>
    </location>
</feature>
<sequence length="120" mass="12672">MNRAVLLAVLIALPSAAPAAPGGPLGFLPQGRYACETGGDATGAAGLAHPEMDFTITRGSSYRTAKGKGIYLFTGDRLVFTSGPFEGLKIRRVRENFLRFSKADGSDGDMRCVRRPGSHG</sequence>
<feature type="signal peptide" evidence="1">
    <location>
        <begin position="1"/>
        <end position="19"/>
    </location>
</feature>
<evidence type="ECO:0000256" key="1">
    <source>
        <dbReference type="SAM" id="SignalP"/>
    </source>
</evidence>
<evidence type="ECO:0000313" key="2">
    <source>
        <dbReference type="EMBL" id="MBC2664843.1"/>
    </source>
</evidence>
<protein>
    <recommendedName>
        <fullName evidence="4">Elongation factor P</fullName>
    </recommendedName>
</protein>
<dbReference type="Proteomes" id="UP000566813">
    <property type="component" value="Unassembled WGS sequence"/>
</dbReference>
<organism evidence="2 3">
    <name type="scientific">Novosphingobium flavum</name>
    <dbReference type="NCBI Taxonomy" id="1778672"/>
    <lineage>
        <taxon>Bacteria</taxon>
        <taxon>Pseudomonadati</taxon>
        <taxon>Pseudomonadota</taxon>
        <taxon>Alphaproteobacteria</taxon>
        <taxon>Sphingomonadales</taxon>
        <taxon>Sphingomonadaceae</taxon>
        <taxon>Novosphingobium</taxon>
    </lineage>
</organism>
<evidence type="ECO:0000313" key="3">
    <source>
        <dbReference type="Proteomes" id="UP000566813"/>
    </source>
</evidence>
<reference evidence="2 3" key="1">
    <citation type="submission" date="2020-08" db="EMBL/GenBank/DDBJ databases">
        <title>The genome sequence of type strain Novosphingobium flavum NBRC 111647.</title>
        <authorList>
            <person name="Liu Y."/>
        </authorList>
    </citation>
    <scope>NUCLEOTIDE SEQUENCE [LARGE SCALE GENOMIC DNA]</scope>
    <source>
        <strain evidence="2 3">NBRC 111647</strain>
    </source>
</reference>
<dbReference type="AlphaFoldDB" id="A0A7X1KL06"/>
<gene>
    <name evidence="2" type="ORF">H7F51_04865</name>
</gene>
<proteinExistence type="predicted"/>
<accession>A0A7X1KL06</accession>
<evidence type="ECO:0008006" key="4">
    <source>
        <dbReference type="Google" id="ProtNLM"/>
    </source>
</evidence>